<evidence type="ECO:0000313" key="1">
    <source>
        <dbReference type="EMBL" id="EUC40772.1"/>
    </source>
</evidence>
<evidence type="ECO:0000313" key="2">
    <source>
        <dbReference type="Proteomes" id="UP000054032"/>
    </source>
</evidence>
<dbReference type="RefSeq" id="XP_007692699.1">
    <property type="nucleotide sequence ID" value="XM_007694509.1"/>
</dbReference>
<dbReference type="OrthoDB" id="66144at2759"/>
<dbReference type="KEGG" id="bor:COCMIDRAFT_107911"/>
<gene>
    <name evidence="1" type="ORF">COCMIDRAFT_107911</name>
</gene>
<dbReference type="eggNOG" id="ENOG502QSG2">
    <property type="taxonomic scope" value="Eukaryota"/>
</dbReference>
<protein>
    <recommendedName>
        <fullName evidence="3">Methyltransferase domain-containing protein</fullName>
    </recommendedName>
</protein>
<name>W6YN85_COCMI</name>
<proteinExistence type="predicted"/>
<keyword evidence="2" id="KW-1185">Reference proteome</keyword>
<dbReference type="SUPFAM" id="SSF53335">
    <property type="entry name" value="S-adenosyl-L-methionine-dependent methyltransferases"/>
    <property type="match status" value="1"/>
</dbReference>
<dbReference type="GeneID" id="19119146"/>
<accession>W6YN85</accession>
<dbReference type="InterPro" id="IPR029063">
    <property type="entry name" value="SAM-dependent_MTases_sf"/>
</dbReference>
<dbReference type="AlphaFoldDB" id="W6YN85"/>
<reference evidence="1 2" key="1">
    <citation type="journal article" date="2013" name="PLoS Genet.">
        <title>Comparative genome structure, secondary metabolite, and effector coding capacity across Cochliobolus pathogens.</title>
        <authorList>
            <person name="Condon B.J."/>
            <person name="Leng Y."/>
            <person name="Wu D."/>
            <person name="Bushley K.E."/>
            <person name="Ohm R.A."/>
            <person name="Otillar R."/>
            <person name="Martin J."/>
            <person name="Schackwitz W."/>
            <person name="Grimwood J."/>
            <person name="MohdZainudin N."/>
            <person name="Xue C."/>
            <person name="Wang R."/>
            <person name="Manning V.A."/>
            <person name="Dhillon B."/>
            <person name="Tu Z.J."/>
            <person name="Steffenson B.J."/>
            <person name="Salamov A."/>
            <person name="Sun H."/>
            <person name="Lowry S."/>
            <person name="LaButti K."/>
            <person name="Han J."/>
            <person name="Copeland A."/>
            <person name="Lindquist E."/>
            <person name="Barry K."/>
            <person name="Schmutz J."/>
            <person name="Baker S.E."/>
            <person name="Ciuffetti L.M."/>
            <person name="Grigoriev I.V."/>
            <person name="Zhong S."/>
            <person name="Turgeon B.G."/>
        </authorList>
    </citation>
    <scope>NUCLEOTIDE SEQUENCE [LARGE SCALE GENOMIC DNA]</scope>
    <source>
        <strain evidence="1 2">ATCC 44560</strain>
    </source>
</reference>
<dbReference type="EMBL" id="KI964140">
    <property type="protein sequence ID" value="EUC40772.1"/>
    <property type="molecule type" value="Genomic_DNA"/>
</dbReference>
<organism evidence="1 2">
    <name type="scientific">Bipolaris oryzae ATCC 44560</name>
    <dbReference type="NCBI Taxonomy" id="930090"/>
    <lineage>
        <taxon>Eukaryota</taxon>
        <taxon>Fungi</taxon>
        <taxon>Dikarya</taxon>
        <taxon>Ascomycota</taxon>
        <taxon>Pezizomycotina</taxon>
        <taxon>Dothideomycetes</taxon>
        <taxon>Pleosporomycetidae</taxon>
        <taxon>Pleosporales</taxon>
        <taxon>Pleosporineae</taxon>
        <taxon>Pleosporaceae</taxon>
        <taxon>Bipolaris</taxon>
    </lineage>
</organism>
<dbReference type="Gene3D" id="3.40.50.150">
    <property type="entry name" value="Vaccinia Virus protein VP39"/>
    <property type="match status" value="1"/>
</dbReference>
<dbReference type="Proteomes" id="UP000054032">
    <property type="component" value="Unassembled WGS sequence"/>
</dbReference>
<sequence length="485" mass="54868">MKICVVTPSPASGAEATVQPDLASYIDQEVHSVQKRQIRKEHAIEDIDELEIGNFDVFINYLTNDCFVHFMQQPIDHEWIKALKYLNSKYLFGIGRLPDSALDLYAANLERAQTSDSQGDEQPPPTALLLPNQAQELQDGDYSILVVLFGRTASALTPLKYQAAVKDGQEATWVLAPESDLSRRLQETAVSAFEQVRGTEYLGYLTVNIRVAEASDTPIVTNVDPTTRFFYPQGVTPWDSLVIAKTLPGGHAAFFETLLSTRLAKVPHYVMRNEGCARQHDRLARLYYTILDSTNVTDNRLSPFVGKYDYNGTVLDCCSGSGEFARFAIDHGVKAKYSALDYSVEMTKLPFSKTLYEQPFILGPVQEVLASAPMHDHVVCFGSMHLLQPFDFISTISQMFLRAKKSVTFDVDDLSDTYINNFPDASSEKCWEKLEYNHNHTARIFRFGTPVGWKAVMYGERRFAYKSLVMKEDVYTHSFRFERIE</sequence>
<evidence type="ECO:0008006" key="3">
    <source>
        <dbReference type="Google" id="ProtNLM"/>
    </source>
</evidence>
<dbReference type="HOGENOM" id="CLU_035427_0_0_1"/>